<evidence type="ECO:0000313" key="4">
    <source>
        <dbReference type="EMBL" id="KAH3823796.1"/>
    </source>
</evidence>
<dbReference type="OrthoDB" id="6112914at2759"/>
<organism evidence="4 5">
    <name type="scientific">Dreissena polymorpha</name>
    <name type="common">Zebra mussel</name>
    <name type="synonym">Mytilus polymorpha</name>
    <dbReference type="NCBI Taxonomy" id="45954"/>
    <lineage>
        <taxon>Eukaryota</taxon>
        <taxon>Metazoa</taxon>
        <taxon>Spiralia</taxon>
        <taxon>Lophotrochozoa</taxon>
        <taxon>Mollusca</taxon>
        <taxon>Bivalvia</taxon>
        <taxon>Autobranchia</taxon>
        <taxon>Heteroconchia</taxon>
        <taxon>Euheterodonta</taxon>
        <taxon>Imparidentia</taxon>
        <taxon>Neoheterodontei</taxon>
        <taxon>Myida</taxon>
        <taxon>Dreissenoidea</taxon>
        <taxon>Dreissenidae</taxon>
        <taxon>Dreissena</taxon>
    </lineage>
</organism>
<keyword evidence="5" id="KW-1185">Reference proteome</keyword>
<evidence type="ECO:0000259" key="3">
    <source>
        <dbReference type="Pfam" id="PF20266"/>
    </source>
</evidence>
<reference evidence="4" key="2">
    <citation type="submission" date="2020-11" db="EMBL/GenBank/DDBJ databases">
        <authorList>
            <person name="McCartney M.A."/>
            <person name="Auch B."/>
            <person name="Kono T."/>
            <person name="Mallez S."/>
            <person name="Becker A."/>
            <person name="Gohl D.M."/>
            <person name="Silverstein K.A.T."/>
            <person name="Koren S."/>
            <person name="Bechman K.B."/>
            <person name="Herman A."/>
            <person name="Abrahante J.E."/>
            <person name="Garbe J."/>
        </authorList>
    </citation>
    <scope>NUCLEOTIDE SEQUENCE</scope>
    <source>
        <strain evidence="4">Duluth1</strain>
        <tissue evidence="4">Whole animal</tissue>
    </source>
</reference>
<dbReference type="Proteomes" id="UP000828390">
    <property type="component" value="Unassembled WGS sequence"/>
</dbReference>
<name>A0A9D4GYI9_DREPO</name>
<dbReference type="SMART" id="SM01265">
    <property type="entry name" value="Mab-21"/>
    <property type="match status" value="1"/>
</dbReference>
<evidence type="ECO:0000259" key="2">
    <source>
        <dbReference type="Pfam" id="PF03281"/>
    </source>
</evidence>
<protein>
    <submittedName>
        <fullName evidence="4">Uncharacterized protein</fullName>
    </submittedName>
</protein>
<dbReference type="PANTHER" id="PTHR10656">
    <property type="entry name" value="CELL FATE DETERMINING PROTEIN MAB21-RELATED"/>
    <property type="match status" value="1"/>
</dbReference>
<dbReference type="Gene3D" id="1.10.1410.40">
    <property type="match status" value="1"/>
</dbReference>
<dbReference type="InterPro" id="IPR024810">
    <property type="entry name" value="MAB21L/cGLR"/>
</dbReference>
<reference evidence="4" key="1">
    <citation type="journal article" date="2019" name="bioRxiv">
        <title>The Genome of the Zebra Mussel, Dreissena polymorpha: A Resource for Invasive Species Research.</title>
        <authorList>
            <person name="McCartney M.A."/>
            <person name="Auch B."/>
            <person name="Kono T."/>
            <person name="Mallez S."/>
            <person name="Zhang Y."/>
            <person name="Obille A."/>
            <person name="Becker A."/>
            <person name="Abrahante J.E."/>
            <person name="Garbe J."/>
            <person name="Badalamenti J.P."/>
            <person name="Herman A."/>
            <person name="Mangelson H."/>
            <person name="Liachko I."/>
            <person name="Sullivan S."/>
            <person name="Sone E.D."/>
            <person name="Koren S."/>
            <person name="Silverstein K.A.T."/>
            <person name="Beckman K.B."/>
            <person name="Gohl D.M."/>
        </authorList>
    </citation>
    <scope>NUCLEOTIDE SEQUENCE</scope>
    <source>
        <strain evidence="4">Duluth1</strain>
        <tissue evidence="4">Whole animal</tissue>
    </source>
</reference>
<evidence type="ECO:0000256" key="1">
    <source>
        <dbReference type="ARBA" id="ARBA00008307"/>
    </source>
</evidence>
<dbReference type="InterPro" id="IPR046906">
    <property type="entry name" value="Mab-21_HhH/H2TH-like"/>
</dbReference>
<dbReference type="PANTHER" id="PTHR10656:SF69">
    <property type="entry name" value="MAB-21-LIKE HHH_H2TH-LIKE DOMAIN-CONTAINING PROTEIN"/>
    <property type="match status" value="1"/>
</dbReference>
<comment type="similarity">
    <text evidence="1">Belongs to the mab-21 family.</text>
</comment>
<sequence>MENDTDMLSVVSNVVCLEDCLHIQDIPDDKVAFLMDTKYTYPGYYRLFLVRRNDILLNIEKALCDDGRGNVLLSSDLFAEIIPGVERSGPSTPLVFCQLHYDLVFALRCHSTVLLKKWAERSRHWPPFEVVNKVISFGACLSPVGCKESPQRHLEWRICFNSGETEIMNSLSDTHLKMYVMLKMIVKDVLRPQHKEVTSYTLKNIILWQAESYPQTLFSERNFFYWLREGLGKLKIAIATKHMKYYMIPERNLMEGCRLRPNQQSKWISVITEMMNEGPRIILRLEKIRKAIIAYPEPLMWYSKMRTELEMLMLECMVRQHLFLGENDFVSNENDMSVIEHIMLTLSRCYVLPDNINGELMARAEEIVQTIALNLNVGNLDACMFWQILYRMLS</sequence>
<gene>
    <name evidence="4" type="ORF">DPMN_125618</name>
</gene>
<dbReference type="InterPro" id="IPR046903">
    <property type="entry name" value="Mab-21-like_nuc_Trfase"/>
</dbReference>
<proteinExistence type="inferred from homology"/>
<dbReference type="Pfam" id="PF20266">
    <property type="entry name" value="Mab-21_C"/>
    <property type="match status" value="1"/>
</dbReference>
<accession>A0A9D4GYI9</accession>
<feature type="domain" description="Mab-21-like HhH/H2TH-like" evidence="3">
    <location>
        <begin position="179"/>
        <end position="258"/>
    </location>
</feature>
<dbReference type="EMBL" id="JAIWYP010000005">
    <property type="protein sequence ID" value="KAH3823796.1"/>
    <property type="molecule type" value="Genomic_DNA"/>
</dbReference>
<feature type="domain" description="Mab-21-like nucleotidyltransferase" evidence="2">
    <location>
        <begin position="99"/>
        <end position="169"/>
    </location>
</feature>
<evidence type="ECO:0000313" key="5">
    <source>
        <dbReference type="Proteomes" id="UP000828390"/>
    </source>
</evidence>
<dbReference type="Pfam" id="PF03281">
    <property type="entry name" value="Mab-21"/>
    <property type="match status" value="1"/>
</dbReference>
<dbReference type="AlphaFoldDB" id="A0A9D4GYI9"/>
<comment type="caution">
    <text evidence="4">The sequence shown here is derived from an EMBL/GenBank/DDBJ whole genome shotgun (WGS) entry which is preliminary data.</text>
</comment>